<feature type="domain" description="Probable zinc-binding" evidence="1">
    <location>
        <begin position="8"/>
        <end position="53"/>
    </location>
</feature>
<evidence type="ECO:0000259" key="1">
    <source>
        <dbReference type="Pfam" id="PF13451"/>
    </source>
</evidence>
<gene>
    <name evidence="3" type="ORF">COS38_03310</name>
</gene>
<sequence>MDKKEFIDKKIICRDCQKEFVFSRGEQEFFDKKGLQNIPTRCAECRKEFREKKEKGELEAQIKCVECASTDKVPFAPRHQDGVYCEDCFRAKFKDVMSG</sequence>
<dbReference type="InterPro" id="IPR025306">
    <property type="entry name" value="Zn-bnd_dom_prob"/>
</dbReference>
<reference evidence="4" key="1">
    <citation type="submission" date="2017-09" db="EMBL/GenBank/DDBJ databases">
        <title>Depth-based differentiation of microbial function through sediment-hosted aquifers and enrichment of novel symbionts in the deep terrestrial subsurface.</title>
        <authorList>
            <person name="Probst A.J."/>
            <person name="Ladd B."/>
            <person name="Jarett J.K."/>
            <person name="Geller-Mcgrath D.E."/>
            <person name="Sieber C.M.K."/>
            <person name="Emerson J.B."/>
            <person name="Anantharaman K."/>
            <person name="Thomas B.C."/>
            <person name="Malmstrom R."/>
            <person name="Stieglmeier M."/>
            <person name="Klingl A."/>
            <person name="Woyke T."/>
            <person name="Ryan C.M."/>
            <person name="Banfield J.F."/>
        </authorList>
    </citation>
    <scope>NUCLEOTIDE SEQUENCE [LARGE SCALE GENOMIC DNA]</scope>
</reference>
<evidence type="ECO:0000259" key="2">
    <source>
        <dbReference type="Pfam" id="PF23477"/>
    </source>
</evidence>
<dbReference type="InterPro" id="IPR026363">
    <property type="entry name" value="CxxC-x17-CxxC_dom"/>
</dbReference>
<organism evidence="3 4">
    <name type="scientific">Candidatus Berkelbacteria bacterium CG03_land_8_20_14_0_80_40_36</name>
    <dbReference type="NCBI Taxonomy" id="1974509"/>
    <lineage>
        <taxon>Bacteria</taxon>
        <taxon>Candidatus Berkelbacteria</taxon>
    </lineage>
</organism>
<evidence type="ECO:0000313" key="3">
    <source>
        <dbReference type="EMBL" id="PIV25124.1"/>
    </source>
</evidence>
<dbReference type="AlphaFoldDB" id="A0A2M7CHK6"/>
<feature type="domain" description="CxxC-x17-CxxC" evidence="2">
    <location>
        <begin position="61"/>
        <end position="92"/>
    </location>
</feature>
<comment type="caution">
    <text evidence="3">The sequence shown here is derived from an EMBL/GenBank/DDBJ whole genome shotgun (WGS) entry which is preliminary data.</text>
</comment>
<dbReference type="Proteomes" id="UP000229966">
    <property type="component" value="Unassembled WGS sequence"/>
</dbReference>
<dbReference type="Pfam" id="PF23477">
    <property type="entry name" value="zf_Tbcl_2"/>
    <property type="match status" value="1"/>
</dbReference>
<dbReference type="Pfam" id="PF13451">
    <property type="entry name" value="zf_Tbcl"/>
    <property type="match status" value="1"/>
</dbReference>
<accession>A0A2M7CHK6</accession>
<dbReference type="EMBL" id="PEUM01000096">
    <property type="protein sequence ID" value="PIV25124.1"/>
    <property type="molecule type" value="Genomic_DNA"/>
</dbReference>
<protein>
    <submittedName>
        <fullName evidence="3">Zinc-binding protein</fullName>
    </submittedName>
</protein>
<proteinExistence type="predicted"/>
<evidence type="ECO:0000313" key="4">
    <source>
        <dbReference type="Proteomes" id="UP000229966"/>
    </source>
</evidence>
<name>A0A2M7CHK6_9BACT</name>